<reference evidence="1" key="1">
    <citation type="journal article" date="2020" name="Stud. Mycol.">
        <title>101 Dothideomycetes genomes: a test case for predicting lifestyles and emergence of pathogens.</title>
        <authorList>
            <person name="Haridas S."/>
            <person name="Albert R."/>
            <person name="Binder M."/>
            <person name="Bloem J."/>
            <person name="Labutti K."/>
            <person name="Salamov A."/>
            <person name="Andreopoulos B."/>
            <person name="Baker S."/>
            <person name="Barry K."/>
            <person name="Bills G."/>
            <person name="Bluhm B."/>
            <person name="Cannon C."/>
            <person name="Castanera R."/>
            <person name="Culley D."/>
            <person name="Daum C."/>
            <person name="Ezra D."/>
            <person name="Gonzalez J."/>
            <person name="Henrissat B."/>
            <person name="Kuo A."/>
            <person name="Liang C."/>
            <person name="Lipzen A."/>
            <person name="Lutzoni F."/>
            <person name="Magnuson J."/>
            <person name="Mondo S."/>
            <person name="Nolan M."/>
            <person name="Ohm R."/>
            <person name="Pangilinan J."/>
            <person name="Park H.-J."/>
            <person name="Ramirez L."/>
            <person name="Alfaro M."/>
            <person name="Sun H."/>
            <person name="Tritt A."/>
            <person name="Yoshinaga Y."/>
            <person name="Zwiers L.-H."/>
            <person name="Turgeon B."/>
            <person name="Goodwin S."/>
            <person name="Spatafora J."/>
            <person name="Crous P."/>
            <person name="Grigoriev I."/>
        </authorList>
    </citation>
    <scope>NUCLEOTIDE SEQUENCE</scope>
    <source>
        <strain evidence="1">SCOH1-5</strain>
    </source>
</reference>
<accession>A0A6A6FWY4</accession>
<sequence length="206" mass="22885">MIEHAIGNLPPAAGTYADALPAVLGRPVALTYSGWSLELAALPHASHAFSDMDKDTYSALDYEFHLKLGDKSASYDGLIGYFTLRRNQAVRSFQQYANERYVDCLHTLWRSRFRFPTKYVTPASDSYSALLNPYYIQAEPSSTPESISAARSKISLHIWHVHRSLHTREWIRRDLAGEATAATCVGGRTDAEEDDRVLCRGSAAGS</sequence>
<keyword evidence="2" id="KW-1185">Reference proteome</keyword>
<name>A0A6A6FWY4_9PEZI</name>
<proteinExistence type="predicted"/>
<organism evidence="1 2">
    <name type="scientific">Cercospora zeae-maydis SCOH1-5</name>
    <dbReference type="NCBI Taxonomy" id="717836"/>
    <lineage>
        <taxon>Eukaryota</taxon>
        <taxon>Fungi</taxon>
        <taxon>Dikarya</taxon>
        <taxon>Ascomycota</taxon>
        <taxon>Pezizomycotina</taxon>
        <taxon>Dothideomycetes</taxon>
        <taxon>Dothideomycetidae</taxon>
        <taxon>Mycosphaerellales</taxon>
        <taxon>Mycosphaerellaceae</taxon>
        <taxon>Cercospora</taxon>
    </lineage>
</organism>
<gene>
    <name evidence="1" type="ORF">CERZMDRAFT_92535</name>
</gene>
<dbReference type="EMBL" id="ML992662">
    <property type="protein sequence ID" value="KAF2217899.1"/>
    <property type="molecule type" value="Genomic_DNA"/>
</dbReference>
<evidence type="ECO:0000313" key="2">
    <source>
        <dbReference type="Proteomes" id="UP000799539"/>
    </source>
</evidence>
<evidence type="ECO:0000313" key="1">
    <source>
        <dbReference type="EMBL" id="KAF2217899.1"/>
    </source>
</evidence>
<protein>
    <submittedName>
        <fullName evidence="1">Uncharacterized protein</fullName>
    </submittedName>
</protein>
<dbReference type="AlphaFoldDB" id="A0A6A6FWY4"/>
<dbReference type="OrthoDB" id="2992173at2759"/>
<dbReference type="Proteomes" id="UP000799539">
    <property type="component" value="Unassembled WGS sequence"/>
</dbReference>